<proteinExistence type="predicted"/>
<name>A0A1X7QWF7_9SACH</name>
<dbReference type="EMBL" id="FXLY01000002">
    <property type="protein sequence ID" value="SMN17742.1"/>
    <property type="molecule type" value="Genomic_DNA"/>
</dbReference>
<evidence type="ECO:0000313" key="2">
    <source>
        <dbReference type="EMBL" id="SMN17742.1"/>
    </source>
</evidence>
<dbReference type="AlphaFoldDB" id="A0A1X7QWF7"/>
<sequence>MPAALETQDLLCPCELPGSSNLTKETPLMMYGCVGAMLKNITPISWTTGFKSLLTIHNGAVILLVKDRTDEKYLEALKTYEEWSQCDPSDLLFETYSMTWFEKFDEIQSSEGIKSFTCTIQDNMLILCGEFPKITVMVGDLFENSFIVSNQNLNLVIVGVFDWFTKNIEALVKQVANDITKGMEEARYTTYLCTSSFNMYIYSRKLCLSQLSSMVFQQKKFMSLVKKNLEIFGLENCAPSIIVNNTVVERNFERYITSLFINLLEMKETQERNRAKTFKSLKEIAFLFWLLVILICIVAHFVLLD</sequence>
<evidence type="ECO:0000313" key="3">
    <source>
        <dbReference type="Proteomes" id="UP000196158"/>
    </source>
</evidence>
<feature type="transmembrane region" description="Helical" evidence="1">
    <location>
        <begin position="284"/>
        <end position="303"/>
    </location>
</feature>
<keyword evidence="1" id="KW-1133">Transmembrane helix</keyword>
<keyword evidence="1" id="KW-0472">Membrane</keyword>
<accession>A0A1X7QWF7</accession>
<gene>
    <name evidence="2" type="ORF">KASA_0Q00891G</name>
</gene>
<keyword evidence="3" id="KW-1185">Reference proteome</keyword>
<evidence type="ECO:0000256" key="1">
    <source>
        <dbReference type="SAM" id="Phobius"/>
    </source>
</evidence>
<keyword evidence="1" id="KW-0812">Transmembrane</keyword>
<dbReference type="Proteomes" id="UP000196158">
    <property type="component" value="Unassembled WGS sequence"/>
</dbReference>
<organism evidence="2 3">
    <name type="scientific">Maudiozyma saulgeensis</name>
    <dbReference type="NCBI Taxonomy" id="1789683"/>
    <lineage>
        <taxon>Eukaryota</taxon>
        <taxon>Fungi</taxon>
        <taxon>Dikarya</taxon>
        <taxon>Ascomycota</taxon>
        <taxon>Saccharomycotina</taxon>
        <taxon>Saccharomycetes</taxon>
        <taxon>Saccharomycetales</taxon>
        <taxon>Saccharomycetaceae</taxon>
        <taxon>Maudiozyma</taxon>
    </lineage>
</organism>
<reference evidence="2 3" key="1">
    <citation type="submission" date="2017-04" db="EMBL/GenBank/DDBJ databases">
        <authorList>
            <person name="Afonso C.L."/>
            <person name="Miller P.J."/>
            <person name="Scott M.A."/>
            <person name="Spackman E."/>
            <person name="Goraichik I."/>
            <person name="Dimitrov K.M."/>
            <person name="Suarez D.L."/>
            <person name="Swayne D.E."/>
        </authorList>
    </citation>
    <scope>NUCLEOTIDE SEQUENCE [LARGE SCALE GENOMIC DNA]</scope>
</reference>
<protein>
    <submittedName>
        <fullName evidence="2">Uncharacterized protein</fullName>
    </submittedName>
</protein>